<name>A0A9Y1BN34_9ARCH</name>
<accession>A0A9Y1BN34</accession>
<dbReference type="PROSITE" id="PS51154">
    <property type="entry name" value="MACRO"/>
    <property type="match status" value="1"/>
</dbReference>
<feature type="domain" description="Macro" evidence="1">
    <location>
        <begin position="1"/>
        <end position="173"/>
    </location>
</feature>
<protein>
    <submittedName>
        <fullName evidence="2">Macro domain-containing protein</fullName>
    </submittedName>
</protein>
<organism evidence="2">
    <name type="scientific">Candidatus Heimdallarchaeum aukensis</name>
    <dbReference type="NCBI Taxonomy" id="2876573"/>
    <lineage>
        <taxon>Archaea</taxon>
        <taxon>Promethearchaeati</taxon>
        <taxon>Candidatus Heimdallarchaeota</taxon>
        <taxon>Candidatus Heimdallarchaeia (ex Rinke et al. 2021) (nom. nud.)</taxon>
        <taxon>Candidatus Heimdallarchaeales</taxon>
        <taxon>Candidatus Heimdallarchaeaceae</taxon>
        <taxon>Candidatus Heimdallarchaeum</taxon>
    </lineage>
</organism>
<dbReference type="AlphaFoldDB" id="A0A9Y1BN34"/>
<evidence type="ECO:0000313" key="2">
    <source>
        <dbReference type="EMBL" id="UJG41856.1"/>
    </source>
</evidence>
<sequence>MYSMKINNTKIYLARGDITDFDVDAIVNAANTDLILGGGVAGAIRLKGGPSIQEECNKHGRIPLGGATITNGGNLKAKYVIHAASMHLGGKTTASSLRDSVINSLKIAEQYKLSSIAFPAIGTGIAGFSLIECAKIIRTVFEDFFNNHSSYLREVYMVLYSHGDFEVFKQNFL</sequence>
<dbReference type="SMART" id="SM00506">
    <property type="entry name" value="A1pp"/>
    <property type="match status" value="1"/>
</dbReference>
<dbReference type="Proteomes" id="UP001201020">
    <property type="component" value="Chromosome"/>
</dbReference>
<dbReference type="SUPFAM" id="SSF52949">
    <property type="entry name" value="Macro domain-like"/>
    <property type="match status" value="1"/>
</dbReference>
<dbReference type="Pfam" id="PF01661">
    <property type="entry name" value="Macro"/>
    <property type="match status" value="1"/>
</dbReference>
<dbReference type="Gene3D" id="3.40.220.10">
    <property type="entry name" value="Leucine Aminopeptidase, subunit E, domain 1"/>
    <property type="match status" value="1"/>
</dbReference>
<dbReference type="InterPro" id="IPR043472">
    <property type="entry name" value="Macro_dom-like"/>
</dbReference>
<gene>
    <name evidence="2" type="ORF">K9W45_05175</name>
</gene>
<proteinExistence type="predicted"/>
<dbReference type="EMBL" id="CP084166">
    <property type="protein sequence ID" value="UJG41856.1"/>
    <property type="molecule type" value="Genomic_DNA"/>
</dbReference>
<dbReference type="InterPro" id="IPR002589">
    <property type="entry name" value="Macro_dom"/>
</dbReference>
<dbReference type="CDD" id="cd02907">
    <property type="entry name" value="Macro_Af1521_BAL-like"/>
    <property type="match status" value="1"/>
</dbReference>
<evidence type="ECO:0000259" key="1">
    <source>
        <dbReference type="PROSITE" id="PS51154"/>
    </source>
</evidence>
<dbReference type="PANTHER" id="PTHR11106:SF111">
    <property type="entry name" value="MACRO DOMAIN-CONTAINING PROTEIN"/>
    <property type="match status" value="1"/>
</dbReference>
<dbReference type="PANTHER" id="PTHR11106">
    <property type="entry name" value="GANGLIOSIDE INDUCED DIFFERENTIATION ASSOCIATED PROTEIN 2-RELATED"/>
    <property type="match status" value="1"/>
</dbReference>
<reference evidence="2" key="1">
    <citation type="journal article" date="2022" name="Nat. Microbiol.">
        <title>Unique mobile elements and scalable gene flow at the prokaryote-eukaryote boundary revealed by circularized Asgard archaea genomes.</title>
        <authorList>
            <person name="Wu F."/>
            <person name="Speth D.R."/>
            <person name="Philosof A."/>
            <person name="Cremiere A."/>
            <person name="Narayanan A."/>
            <person name="Barco R.A."/>
            <person name="Connon S.A."/>
            <person name="Amend J.P."/>
            <person name="Antoshechkin I.A."/>
            <person name="Orphan V.J."/>
        </authorList>
    </citation>
    <scope>NUCLEOTIDE SEQUENCE</scope>
    <source>
        <strain evidence="2">PM71</strain>
    </source>
</reference>